<gene>
    <name evidence="1" type="ORF">PLEPLA_LOCUS18985</name>
</gene>
<dbReference type="AlphaFoldDB" id="A0A9N7UFD4"/>
<keyword evidence="2" id="KW-1185">Reference proteome</keyword>
<accession>A0A9N7UFD4</accession>
<sequence length="115" mass="12853">MWVVLEPLTHLSSPVEAHVTDQLWVIYLARCTQCDVPTTLAGGLNNGPLANDVSAPSPPLHQVESHLINKDVLVQHISCRQHKNASYSMDTERSTQWATVRHCRKGTILDYRAVL</sequence>
<protein>
    <submittedName>
        <fullName evidence="1">Uncharacterized protein</fullName>
    </submittedName>
</protein>
<name>A0A9N7UFD4_PLEPL</name>
<dbReference type="EMBL" id="CADEAL010001295">
    <property type="protein sequence ID" value="CAB1430989.1"/>
    <property type="molecule type" value="Genomic_DNA"/>
</dbReference>
<proteinExistence type="predicted"/>
<organism evidence="1 2">
    <name type="scientific">Pleuronectes platessa</name>
    <name type="common">European plaice</name>
    <dbReference type="NCBI Taxonomy" id="8262"/>
    <lineage>
        <taxon>Eukaryota</taxon>
        <taxon>Metazoa</taxon>
        <taxon>Chordata</taxon>
        <taxon>Craniata</taxon>
        <taxon>Vertebrata</taxon>
        <taxon>Euteleostomi</taxon>
        <taxon>Actinopterygii</taxon>
        <taxon>Neopterygii</taxon>
        <taxon>Teleostei</taxon>
        <taxon>Neoteleostei</taxon>
        <taxon>Acanthomorphata</taxon>
        <taxon>Carangaria</taxon>
        <taxon>Pleuronectiformes</taxon>
        <taxon>Pleuronectoidei</taxon>
        <taxon>Pleuronectidae</taxon>
        <taxon>Pleuronectes</taxon>
    </lineage>
</organism>
<reference evidence="1" key="1">
    <citation type="submission" date="2020-03" db="EMBL/GenBank/DDBJ databases">
        <authorList>
            <person name="Weist P."/>
        </authorList>
    </citation>
    <scope>NUCLEOTIDE SEQUENCE</scope>
</reference>
<evidence type="ECO:0000313" key="2">
    <source>
        <dbReference type="Proteomes" id="UP001153269"/>
    </source>
</evidence>
<dbReference type="Proteomes" id="UP001153269">
    <property type="component" value="Unassembled WGS sequence"/>
</dbReference>
<comment type="caution">
    <text evidence="1">The sequence shown here is derived from an EMBL/GenBank/DDBJ whole genome shotgun (WGS) entry which is preliminary data.</text>
</comment>
<evidence type="ECO:0000313" key="1">
    <source>
        <dbReference type="EMBL" id="CAB1430989.1"/>
    </source>
</evidence>